<accession>A0A261Y184</accession>
<evidence type="ECO:0000259" key="7">
    <source>
        <dbReference type="Pfam" id="PF00487"/>
    </source>
</evidence>
<dbReference type="GO" id="GO:0016717">
    <property type="term" value="F:oxidoreductase activity, acting on paired donors, with oxidation of a pair of donors resulting in the reduction of molecular oxygen to two molecules of water"/>
    <property type="evidence" value="ECO:0007669"/>
    <property type="project" value="InterPro"/>
</dbReference>
<evidence type="ECO:0000256" key="6">
    <source>
        <dbReference type="SAM" id="Phobius"/>
    </source>
</evidence>
<gene>
    <name evidence="9" type="ORF">BZG36_02362</name>
</gene>
<keyword evidence="10" id="KW-1185">Reference proteome</keyword>
<evidence type="ECO:0000313" key="9">
    <source>
        <dbReference type="EMBL" id="OZJ04353.1"/>
    </source>
</evidence>
<evidence type="ECO:0000256" key="3">
    <source>
        <dbReference type="ARBA" id="ARBA00009295"/>
    </source>
</evidence>
<feature type="transmembrane region" description="Helical" evidence="6">
    <location>
        <begin position="261"/>
        <end position="281"/>
    </location>
</feature>
<dbReference type="InterPro" id="IPR012171">
    <property type="entry name" value="Fatty_acid_desaturase"/>
</dbReference>
<feature type="transmembrane region" description="Helical" evidence="6">
    <location>
        <begin position="186"/>
        <end position="205"/>
    </location>
</feature>
<comment type="similarity">
    <text evidence="3">Belongs to the fatty acid desaturase type 1 family.</text>
</comment>
<dbReference type="PANTHER" id="PTHR32100">
    <property type="entry name" value="OMEGA-6 FATTY ACID DESATURASE, CHLOROPLASTIC"/>
    <property type="match status" value="1"/>
</dbReference>
<reference evidence="9 10" key="1">
    <citation type="journal article" date="2017" name="Mycologia">
        <title>Bifiguratus adelaidae, gen. et sp. nov., a new member of Mucoromycotina in endophytic and soil-dwelling habitats.</title>
        <authorList>
            <person name="Torres-Cruz T.J."/>
            <person name="Billingsley Tobias T.L."/>
            <person name="Almatruk M."/>
            <person name="Hesse C."/>
            <person name="Kuske C.R."/>
            <person name="Desiro A."/>
            <person name="Benucci G.M."/>
            <person name="Bonito G."/>
            <person name="Stajich J.E."/>
            <person name="Dunlap C."/>
            <person name="Arnold A.E."/>
            <person name="Porras-Alfaro A."/>
        </authorList>
    </citation>
    <scope>NUCLEOTIDE SEQUENCE [LARGE SCALE GENOMIC DNA]</scope>
    <source>
        <strain evidence="9 10">AZ0501</strain>
    </source>
</reference>
<feature type="domain" description="Fatty acid desaturase" evidence="7">
    <location>
        <begin position="82"/>
        <end position="356"/>
    </location>
</feature>
<dbReference type="GO" id="GO:0016020">
    <property type="term" value="C:membrane"/>
    <property type="evidence" value="ECO:0007669"/>
    <property type="project" value="UniProtKB-SubCell"/>
</dbReference>
<dbReference type="Pfam" id="PF00487">
    <property type="entry name" value="FA_desaturase"/>
    <property type="match status" value="1"/>
</dbReference>
<keyword evidence="6" id="KW-0812">Transmembrane</keyword>
<feature type="transmembrane region" description="Helical" evidence="6">
    <location>
        <begin position="114"/>
        <end position="134"/>
    </location>
</feature>
<dbReference type="EMBL" id="MVBO01000044">
    <property type="protein sequence ID" value="OZJ04353.1"/>
    <property type="molecule type" value="Genomic_DNA"/>
</dbReference>
<feature type="transmembrane region" description="Helical" evidence="6">
    <location>
        <begin position="53"/>
        <end position="71"/>
    </location>
</feature>
<sequence>MHRAKSDPRSHSDEAEPVLIERDWELPTFTIKEIRDAIPAHCFKRDTLRSFSYVVHDLAIVAALGYAATFIDQTPAQAQSILWPMYWIAQGIVATGIWVLAHECGHQAFSDSKFINNTVGYILHSALLVPYHSWRITHSKHHKATGHLKKDQVFVPHRRSEFPARAGRMESEDEEHHSLLDEAPLYTLYNMVLIFLFGWPLYLLFNTSGQDYGRWTSHFLPTAPIFEKHQFWDVVMSDIGVIGMIGGLVFAGQVFSTAAVVKYYLIPYLFVNFWLVLITYLQHTDPKLPHYSDRVWNFQRGAALTIDRSFGSIINHFHHHISDTHVAHHFFSTMPHYHAEEATRHIQKALGKSYYRDNTPIPLALWRSFTECKFVEDEGDVVFYKH</sequence>
<organism evidence="9 10">
    <name type="scientific">Bifiguratus adelaidae</name>
    <dbReference type="NCBI Taxonomy" id="1938954"/>
    <lineage>
        <taxon>Eukaryota</taxon>
        <taxon>Fungi</taxon>
        <taxon>Fungi incertae sedis</taxon>
        <taxon>Mucoromycota</taxon>
        <taxon>Mucoromycotina</taxon>
        <taxon>Endogonomycetes</taxon>
        <taxon>Endogonales</taxon>
        <taxon>Endogonales incertae sedis</taxon>
        <taxon>Bifiguratus</taxon>
    </lineage>
</organism>
<evidence type="ECO:0000256" key="2">
    <source>
        <dbReference type="ARBA" id="ARBA00005189"/>
    </source>
</evidence>
<dbReference type="CDD" id="cd03507">
    <property type="entry name" value="Delta12-FADS-like"/>
    <property type="match status" value="1"/>
</dbReference>
<evidence type="ECO:0000313" key="10">
    <source>
        <dbReference type="Proteomes" id="UP000242875"/>
    </source>
</evidence>
<comment type="pathway">
    <text evidence="2">Lipid metabolism.</text>
</comment>
<feature type="transmembrane region" description="Helical" evidence="6">
    <location>
        <begin position="234"/>
        <end position="255"/>
    </location>
</feature>
<comment type="subcellular location">
    <subcellularLocation>
        <location evidence="1">Membrane</location>
    </subcellularLocation>
</comment>
<feature type="domain" description="Fatty acid desaturase N-terminal" evidence="8">
    <location>
        <begin position="27"/>
        <end position="64"/>
    </location>
</feature>
<evidence type="ECO:0000256" key="1">
    <source>
        <dbReference type="ARBA" id="ARBA00004370"/>
    </source>
</evidence>
<dbReference type="InterPro" id="IPR021863">
    <property type="entry name" value="FAS_N"/>
</dbReference>
<dbReference type="OrthoDB" id="1461976at2759"/>
<dbReference type="Pfam" id="PF11960">
    <property type="entry name" value="DUF3474"/>
    <property type="match status" value="1"/>
</dbReference>
<keyword evidence="6" id="KW-1133">Transmembrane helix</keyword>
<protein>
    <submittedName>
        <fullName evidence="9">Delta(12) fatty acid desaturase</fullName>
    </submittedName>
</protein>
<evidence type="ECO:0000259" key="8">
    <source>
        <dbReference type="Pfam" id="PF11960"/>
    </source>
</evidence>
<comment type="caution">
    <text evidence="9">The sequence shown here is derived from an EMBL/GenBank/DDBJ whole genome shotgun (WGS) entry which is preliminary data.</text>
</comment>
<keyword evidence="5 6" id="KW-0472">Membrane</keyword>
<evidence type="ECO:0000256" key="4">
    <source>
        <dbReference type="ARBA" id="ARBA00023002"/>
    </source>
</evidence>
<dbReference type="InterPro" id="IPR005804">
    <property type="entry name" value="FA_desaturase_dom"/>
</dbReference>
<proteinExistence type="inferred from homology"/>
<keyword evidence="4" id="KW-0560">Oxidoreductase</keyword>
<dbReference type="Proteomes" id="UP000242875">
    <property type="component" value="Unassembled WGS sequence"/>
</dbReference>
<dbReference type="GO" id="GO:0006629">
    <property type="term" value="P:lipid metabolic process"/>
    <property type="evidence" value="ECO:0007669"/>
    <property type="project" value="InterPro"/>
</dbReference>
<dbReference type="AlphaFoldDB" id="A0A261Y184"/>
<evidence type="ECO:0000256" key="5">
    <source>
        <dbReference type="ARBA" id="ARBA00023136"/>
    </source>
</evidence>
<feature type="transmembrane region" description="Helical" evidence="6">
    <location>
        <begin position="83"/>
        <end position="102"/>
    </location>
</feature>
<name>A0A261Y184_9FUNG</name>